<gene>
    <name evidence="1" type="ORF">E1B00_13110</name>
</gene>
<dbReference type="RefSeq" id="WP_139449495.1">
    <property type="nucleotide sequence ID" value="NZ_SMDR01000003.1"/>
</dbReference>
<dbReference type="AlphaFoldDB" id="A0A5C4RQ02"/>
<dbReference type="Proteomes" id="UP000305760">
    <property type="component" value="Unassembled WGS sequence"/>
</dbReference>
<organism evidence="1 2">
    <name type="scientific">Arenimonas terrae</name>
    <dbReference type="NCBI Taxonomy" id="2546226"/>
    <lineage>
        <taxon>Bacteria</taxon>
        <taxon>Pseudomonadati</taxon>
        <taxon>Pseudomonadota</taxon>
        <taxon>Gammaproteobacteria</taxon>
        <taxon>Lysobacterales</taxon>
        <taxon>Lysobacteraceae</taxon>
        <taxon>Arenimonas</taxon>
    </lineage>
</organism>
<name>A0A5C4RQ02_9GAMM</name>
<protein>
    <submittedName>
        <fullName evidence="1">Uncharacterized protein</fullName>
    </submittedName>
</protein>
<comment type="caution">
    <text evidence="1">The sequence shown here is derived from an EMBL/GenBank/DDBJ whole genome shotgun (WGS) entry which is preliminary data.</text>
</comment>
<reference evidence="1 2" key="1">
    <citation type="submission" date="2019-03" db="EMBL/GenBank/DDBJ databases">
        <title>Arenimonas daejeonensis sp. nov., isolated from compost.</title>
        <authorList>
            <person name="Jeon C.O."/>
        </authorList>
    </citation>
    <scope>NUCLEOTIDE SEQUENCE [LARGE SCALE GENOMIC DNA]</scope>
    <source>
        <strain evidence="1 2">R29</strain>
    </source>
</reference>
<evidence type="ECO:0000313" key="1">
    <source>
        <dbReference type="EMBL" id="TNJ33232.1"/>
    </source>
</evidence>
<keyword evidence="2" id="KW-1185">Reference proteome</keyword>
<accession>A0A5C4RQ02</accession>
<sequence length="151" mass="16893">MSSRRERAILALARWRAFQEKLAQRSYLNCAAVVINAAGRVLETEAREASTQAYCSAALSRKPIDVEKWRFANGLAHAAQEDAEQSRDALAVARFKQDEALKAYGQARACNGVVSRRNDKVRRDSADGREKRSFDRMAEVRAGRINGGRHD</sequence>
<evidence type="ECO:0000313" key="2">
    <source>
        <dbReference type="Proteomes" id="UP000305760"/>
    </source>
</evidence>
<proteinExistence type="predicted"/>
<dbReference type="EMBL" id="SMDR01000003">
    <property type="protein sequence ID" value="TNJ33232.1"/>
    <property type="molecule type" value="Genomic_DNA"/>
</dbReference>